<keyword evidence="5 7" id="KW-0413">Isomerase</keyword>
<comment type="pathway">
    <text evidence="7">Cell wall biogenesis; peptidoglycan biosynthesis.</text>
</comment>
<dbReference type="OrthoDB" id="9801055at2"/>
<dbReference type="EMBL" id="QGEG01000003">
    <property type="protein sequence ID" value="PWL37911.1"/>
    <property type="molecule type" value="Genomic_DNA"/>
</dbReference>
<dbReference type="PROSITE" id="PS00923">
    <property type="entry name" value="ASP_GLU_RACEMASE_1"/>
    <property type="match status" value="1"/>
</dbReference>
<reference evidence="8 9" key="1">
    <citation type="submission" date="2018-05" db="EMBL/GenBank/DDBJ databases">
        <title>Complete genome sequence of Flagellimonas aquimarina ECD12 isolated from seaweed Ecklonia cava.</title>
        <authorList>
            <person name="Choi S."/>
            <person name="Seong C."/>
        </authorList>
    </citation>
    <scope>NUCLEOTIDE SEQUENCE [LARGE SCALE GENOMIC DNA]</scope>
    <source>
        <strain evidence="8 9">ECD12</strain>
    </source>
</reference>
<evidence type="ECO:0000256" key="1">
    <source>
        <dbReference type="ARBA" id="ARBA00001602"/>
    </source>
</evidence>
<dbReference type="UniPathway" id="UPA00219"/>
<feature type="active site" description="Proton donor/acceptor" evidence="7">
    <location>
        <position position="182"/>
    </location>
</feature>
<dbReference type="Gene3D" id="3.40.50.1860">
    <property type="match status" value="2"/>
</dbReference>
<dbReference type="HAMAP" id="MF_00258">
    <property type="entry name" value="Glu_racemase"/>
    <property type="match status" value="1"/>
</dbReference>
<keyword evidence="3 7" id="KW-0133">Cell shape</keyword>
<accession>A0A316KWH5</accession>
<organism evidence="8 9">
    <name type="scientific">Flagellimonas aquimarina</name>
    <dbReference type="NCBI Taxonomy" id="2201895"/>
    <lineage>
        <taxon>Bacteria</taxon>
        <taxon>Pseudomonadati</taxon>
        <taxon>Bacteroidota</taxon>
        <taxon>Flavobacteriia</taxon>
        <taxon>Flavobacteriales</taxon>
        <taxon>Flavobacteriaceae</taxon>
        <taxon>Flagellimonas</taxon>
    </lineage>
</organism>
<dbReference type="PROSITE" id="PS00924">
    <property type="entry name" value="ASP_GLU_RACEMASE_2"/>
    <property type="match status" value="1"/>
</dbReference>
<dbReference type="PANTHER" id="PTHR21198:SF3">
    <property type="entry name" value="GLUTAMATE RACEMASE"/>
    <property type="match status" value="1"/>
</dbReference>
<dbReference type="GO" id="GO:0008360">
    <property type="term" value="P:regulation of cell shape"/>
    <property type="evidence" value="ECO:0007669"/>
    <property type="project" value="UniProtKB-KW"/>
</dbReference>
<feature type="active site" description="Proton donor/acceptor" evidence="7">
    <location>
        <position position="72"/>
    </location>
</feature>
<dbReference type="EC" id="5.1.1.3" evidence="2 7"/>
<evidence type="ECO:0000313" key="9">
    <source>
        <dbReference type="Proteomes" id="UP000245762"/>
    </source>
</evidence>
<dbReference type="FunFam" id="3.40.50.1860:FF:000001">
    <property type="entry name" value="Glutamate racemase"/>
    <property type="match status" value="1"/>
</dbReference>
<dbReference type="Pfam" id="PF01177">
    <property type="entry name" value="Asp_Glu_race"/>
    <property type="match status" value="1"/>
</dbReference>
<dbReference type="GO" id="GO:0009252">
    <property type="term" value="P:peptidoglycan biosynthetic process"/>
    <property type="evidence" value="ECO:0007669"/>
    <property type="project" value="UniProtKB-UniRule"/>
</dbReference>
<gene>
    <name evidence="7 8" type="primary">murI</name>
    <name evidence="8" type="ORF">DKG77_14210</name>
</gene>
<dbReference type="InterPro" id="IPR001920">
    <property type="entry name" value="Asp/Glu_race"/>
</dbReference>
<dbReference type="GO" id="GO:0071555">
    <property type="term" value="P:cell wall organization"/>
    <property type="evidence" value="ECO:0007669"/>
    <property type="project" value="UniProtKB-KW"/>
</dbReference>
<dbReference type="Proteomes" id="UP000245762">
    <property type="component" value="Unassembled WGS sequence"/>
</dbReference>
<protein>
    <recommendedName>
        <fullName evidence="2 7">Glutamate racemase</fullName>
        <ecNumber evidence="2 7">5.1.1.3</ecNumber>
    </recommendedName>
</protein>
<evidence type="ECO:0000256" key="3">
    <source>
        <dbReference type="ARBA" id="ARBA00022960"/>
    </source>
</evidence>
<evidence type="ECO:0000256" key="7">
    <source>
        <dbReference type="HAMAP-Rule" id="MF_00258"/>
    </source>
</evidence>
<dbReference type="InterPro" id="IPR004391">
    <property type="entry name" value="Glu_race"/>
</dbReference>
<comment type="similarity">
    <text evidence="7">Belongs to the aspartate/glutamate racemases family.</text>
</comment>
<comment type="caution">
    <text evidence="8">The sequence shown here is derived from an EMBL/GenBank/DDBJ whole genome shotgun (WGS) entry which is preliminary data.</text>
</comment>
<feature type="binding site" evidence="7">
    <location>
        <begin position="41"/>
        <end position="42"/>
    </location>
    <ligand>
        <name>substrate</name>
    </ligand>
</feature>
<sequence>MQQPIGIFDSGVGGTSIWKEIQKLLPNENTIYLADSKNAPYGAKTKKEILELSVKNTELLLQENCKLIVVACNTATTNAIDYLRATYEVPFIGIEPAIKPAALKTKTKKVGILATKGTLSSSLFHSTSKIFAEGITVLEQEGTGLVELIEANKVNSKTTTELLKQYINPMLEQDIDCLVLGCTHYPYLIPALRGLLPQKVTIIDSGEAVAKQTNAILIKNQLLAKKRDNTKHIFLSNSNTEVLKSMVEGANVEVTYLNF</sequence>
<dbReference type="InterPro" id="IPR018187">
    <property type="entry name" value="Asp/Glu_racemase_AS_1"/>
</dbReference>
<proteinExistence type="inferred from homology"/>
<keyword evidence="6 7" id="KW-0961">Cell wall biogenesis/degradation</keyword>
<evidence type="ECO:0000256" key="5">
    <source>
        <dbReference type="ARBA" id="ARBA00023235"/>
    </source>
</evidence>
<comment type="catalytic activity">
    <reaction evidence="1 7">
        <text>L-glutamate = D-glutamate</text>
        <dbReference type="Rhea" id="RHEA:12813"/>
        <dbReference type="ChEBI" id="CHEBI:29985"/>
        <dbReference type="ChEBI" id="CHEBI:29986"/>
        <dbReference type="EC" id="5.1.1.3"/>
    </reaction>
</comment>
<dbReference type="PANTHER" id="PTHR21198">
    <property type="entry name" value="GLUTAMATE RACEMASE"/>
    <property type="match status" value="1"/>
</dbReference>
<name>A0A316KWH5_9FLAO</name>
<dbReference type="NCBIfam" id="TIGR00067">
    <property type="entry name" value="glut_race"/>
    <property type="match status" value="1"/>
</dbReference>
<feature type="binding site" evidence="7">
    <location>
        <begin position="183"/>
        <end position="184"/>
    </location>
    <ligand>
        <name>substrate</name>
    </ligand>
</feature>
<dbReference type="RefSeq" id="WP_109664291.1">
    <property type="nucleotide sequence ID" value="NZ_QGEG01000003.1"/>
</dbReference>
<keyword evidence="4 7" id="KW-0573">Peptidoglycan synthesis</keyword>
<evidence type="ECO:0000256" key="2">
    <source>
        <dbReference type="ARBA" id="ARBA00013090"/>
    </source>
</evidence>
<comment type="function">
    <text evidence="7">Provides the (R)-glutamate required for cell wall biosynthesis.</text>
</comment>
<feature type="binding site" evidence="7">
    <location>
        <begin position="73"/>
        <end position="74"/>
    </location>
    <ligand>
        <name>substrate</name>
    </ligand>
</feature>
<keyword evidence="9" id="KW-1185">Reference proteome</keyword>
<dbReference type="InterPro" id="IPR015942">
    <property type="entry name" value="Asp/Glu/hydantoin_racemase"/>
</dbReference>
<feature type="binding site" evidence="7">
    <location>
        <begin position="9"/>
        <end position="10"/>
    </location>
    <ligand>
        <name>substrate</name>
    </ligand>
</feature>
<evidence type="ECO:0000313" key="8">
    <source>
        <dbReference type="EMBL" id="PWL37911.1"/>
    </source>
</evidence>
<evidence type="ECO:0000256" key="6">
    <source>
        <dbReference type="ARBA" id="ARBA00023316"/>
    </source>
</evidence>
<dbReference type="AlphaFoldDB" id="A0A316KWH5"/>
<evidence type="ECO:0000256" key="4">
    <source>
        <dbReference type="ARBA" id="ARBA00022984"/>
    </source>
</evidence>
<dbReference type="GO" id="GO:0008881">
    <property type="term" value="F:glutamate racemase activity"/>
    <property type="evidence" value="ECO:0007669"/>
    <property type="project" value="UniProtKB-UniRule"/>
</dbReference>
<dbReference type="InterPro" id="IPR033134">
    <property type="entry name" value="Asp/Glu_racemase_AS_2"/>
</dbReference>
<dbReference type="SUPFAM" id="SSF53681">
    <property type="entry name" value="Aspartate/glutamate racemase"/>
    <property type="match status" value="2"/>
</dbReference>